<dbReference type="KEGG" id="sniv:SFSGTM_01440"/>
<organism evidence="1 2">
    <name type="scientific">Sulfuriferula nivalis</name>
    <dbReference type="NCBI Taxonomy" id="2675298"/>
    <lineage>
        <taxon>Bacteria</taxon>
        <taxon>Pseudomonadati</taxon>
        <taxon>Pseudomonadota</taxon>
        <taxon>Betaproteobacteria</taxon>
        <taxon>Nitrosomonadales</taxon>
        <taxon>Sulfuricellaceae</taxon>
        <taxon>Sulfuriferula</taxon>
    </lineage>
</organism>
<evidence type="ECO:0000313" key="2">
    <source>
        <dbReference type="Proteomes" id="UP000463939"/>
    </source>
</evidence>
<accession>A0A809RCR0</accession>
<protein>
    <submittedName>
        <fullName evidence="1">Uncharacterized protein</fullName>
    </submittedName>
</protein>
<keyword evidence="2" id="KW-1185">Reference proteome</keyword>
<sequence length="103" mass="11470">MHLYKKSSGQHYVVRHIGMPMLLGLLCIVTSVHAAPLGTMQADLQLLNRITYGVNTDSLKQYQALGHERYLQSQRIRLDCDREASHNLNRLLDKPGMAGAGVA</sequence>
<proteinExistence type="predicted"/>
<dbReference type="EMBL" id="AP021881">
    <property type="protein sequence ID" value="BBO99435.1"/>
    <property type="molecule type" value="Genomic_DNA"/>
</dbReference>
<dbReference type="RefSeq" id="WP_162083489.1">
    <property type="nucleotide sequence ID" value="NZ_AP021881.1"/>
</dbReference>
<name>A0A809RCR0_9PROT</name>
<dbReference type="AlphaFoldDB" id="A0A809RCR0"/>
<evidence type="ECO:0000313" key="1">
    <source>
        <dbReference type="EMBL" id="BBO99435.1"/>
    </source>
</evidence>
<reference evidence="2" key="1">
    <citation type="submission" date="2019-11" db="EMBL/GenBank/DDBJ databases">
        <title>Isolation and characterization of a novel species in the genus Sulfuriferula.</title>
        <authorList>
            <person name="Mochizuki J."/>
            <person name="Kojima H."/>
            <person name="Fukui M."/>
        </authorList>
    </citation>
    <scope>NUCLEOTIDE SEQUENCE [LARGE SCALE GENOMIC DNA]</scope>
    <source>
        <strain evidence="2">SGTM</strain>
    </source>
</reference>
<gene>
    <name evidence="1" type="ORF">SFSGTM_01440</name>
</gene>
<dbReference type="Proteomes" id="UP000463939">
    <property type="component" value="Chromosome"/>
</dbReference>